<protein>
    <submittedName>
        <fullName evidence="2">Uncharacterized protein</fullName>
    </submittedName>
</protein>
<evidence type="ECO:0000313" key="3">
    <source>
        <dbReference type="Proteomes" id="UP000092445"/>
    </source>
</evidence>
<dbReference type="Proteomes" id="UP000092445">
    <property type="component" value="Unassembled WGS sequence"/>
</dbReference>
<keyword evidence="1" id="KW-1133">Transmembrane helix</keyword>
<dbReference type="AlphaFoldDB" id="A0A1A9ZAH9"/>
<keyword evidence="1" id="KW-0472">Membrane</keyword>
<evidence type="ECO:0000256" key="1">
    <source>
        <dbReference type="SAM" id="Phobius"/>
    </source>
</evidence>
<organism evidence="2 3">
    <name type="scientific">Glossina pallidipes</name>
    <name type="common">Tsetse fly</name>
    <dbReference type="NCBI Taxonomy" id="7398"/>
    <lineage>
        <taxon>Eukaryota</taxon>
        <taxon>Metazoa</taxon>
        <taxon>Ecdysozoa</taxon>
        <taxon>Arthropoda</taxon>
        <taxon>Hexapoda</taxon>
        <taxon>Insecta</taxon>
        <taxon>Pterygota</taxon>
        <taxon>Neoptera</taxon>
        <taxon>Endopterygota</taxon>
        <taxon>Diptera</taxon>
        <taxon>Brachycera</taxon>
        <taxon>Muscomorpha</taxon>
        <taxon>Hippoboscoidea</taxon>
        <taxon>Glossinidae</taxon>
        <taxon>Glossina</taxon>
    </lineage>
</organism>
<dbReference type="VEuPathDB" id="VectorBase:GPAI008641"/>
<reference evidence="2" key="2">
    <citation type="submission" date="2020-05" db="UniProtKB">
        <authorList>
            <consortium name="EnsemblMetazoa"/>
        </authorList>
    </citation>
    <scope>IDENTIFICATION</scope>
    <source>
        <strain evidence="2">IAEA</strain>
    </source>
</reference>
<proteinExistence type="predicted"/>
<keyword evidence="3" id="KW-1185">Reference proteome</keyword>
<feature type="transmembrane region" description="Helical" evidence="1">
    <location>
        <begin position="14"/>
        <end position="32"/>
    </location>
</feature>
<name>A0A1A9ZAH9_GLOPL</name>
<keyword evidence="1" id="KW-0812">Transmembrane</keyword>
<evidence type="ECO:0000313" key="2">
    <source>
        <dbReference type="EnsemblMetazoa" id="GPAI008641-PA"/>
    </source>
</evidence>
<sequence>MNWPTVRLQWRCCWWQFTSLTIFMLTILMSCISGGRKSIANAQELNPIYGTELQLGRSSINLSAISMINKPQTIANICRDTSLISRLKREIKNDVSGSLCKSWLLFNDTCPFTIAEN</sequence>
<dbReference type="EnsemblMetazoa" id="GPAI008641-RA">
    <property type="protein sequence ID" value="GPAI008641-PA"/>
    <property type="gene ID" value="GPAI008641"/>
</dbReference>
<accession>A0A1A9ZAH9</accession>
<reference evidence="3" key="1">
    <citation type="submission" date="2014-03" db="EMBL/GenBank/DDBJ databases">
        <authorList>
            <person name="Aksoy S."/>
            <person name="Warren W."/>
            <person name="Wilson R.K."/>
        </authorList>
    </citation>
    <scope>NUCLEOTIDE SEQUENCE [LARGE SCALE GENOMIC DNA]</scope>
    <source>
        <strain evidence="3">IAEA</strain>
    </source>
</reference>
<dbReference type="PROSITE" id="PS51257">
    <property type="entry name" value="PROKAR_LIPOPROTEIN"/>
    <property type="match status" value="1"/>
</dbReference>